<keyword evidence="2" id="KW-1185">Reference proteome</keyword>
<accession>A0A0C3D699</accession>
<reference evidence="1 2" key="1">
    <citation type="submission" date="2014-04" db="EMBL/GenBank/DDBJ databases">
        <authorList>
            <consortium name="DOE Joint Genome Institute"/>
            <person name="Kuo A."/>
            <person name="Martino E."/>
            <person name="Perotto S."/>
            <person name="Kohler A."/>
            <person name="Nagy L.G."/>
            <person name="Floudas D."/>
            <person name="Copeland A."/>
            <person name="Barry K.W."/>
            <person name="Cichocki N."/>
            <person name="Veneault-Fourrey C."/>
            <person name="LaButti K."/>
            <person name="Lindquist E.A."/>
            <person name="Lipzen A."/>
            <person name="Lundell T."/>
            <person name="Morin E."/>
            <person name="Murat C."/>
            <person name="Sun H."/>
            <person name="Tunlid A."/>
            <person name="Henrissat B."/>
            <person name="Grigoriev I.V."/>
            <person name="Hibbett D.S."/>
            <person name="Martin F."/>
            <person name="Nordberg H.P."/>
            <person name="Cantor M.N."/>
            <person name="Hua S.X."/>
        </authorList>
    </citation>
    <scope>NUCLEOTIDE SEQUENCE [LARGE SCALE GENOMIC DNA]</scope>
    <source>
        <strain evidence="1 2">Zn</strain>
    </source>
</reference>
<sequence>MPPRALNVQHIPGSRYMYWKMLGKAGCNPSAIGGVISADPLRPRSLVGIEERRAKGQLAQQQRPKP</sequence>
<reference evidence="2" key="2">
    <citation type="submission" date="2015-01" db="EMBL/GenBank/DDBJ databases">
        <title>Evolutionary Origins and Diversification of the Mycorrhizal Mutualists.</title>
        <authorList>
            <consortium name="DOE Joint Genome Institute"/>
            <consortium name="Mycorrhizal Genomics Consortium"/>
            <person name="Kohler A."/>
            <person name="Kuo A."/>
            <person name="Nagy L.G."/>
            <person name="Floudas D."/>
            <person name="Copeland A."/>
            <person name="Barry K.W."/>
            <person name="Cichocki N."/>
            <person name="Veneault-Fourrey C."/>
            <person name="LaButti K."/>
            <person name="Lindquist E.A."/>
            <person name="Lipzen A."/>
            <person name="Lundell T."/>
            <person name="Morin E."/>
            <person name="Murat C."/>
            <person name="Riley R."/>
            <person name="Ohm R."/>
            <person name="Sun H."/>
            <person name="Tunlid A."/>
            <person name="Henrissat B."/>
            <person name="Grigoriev I.V."/>
            <person name="Hibbett D.S."/>
            <person name="Martin F."/>
        </authorList>
    </citation>
    <scope>NUCLEOTIDE SEQUENCE [LARGE SCALE GENOMIC DNA]</scope>
    <source>
        <strain evidence="2">Zn</strain>
    </source>
</reference>
<dbReference type="InParanoid" id="A0A0C3D699"/>
<dbReference type="HOGENOM" id="CLU_2831814_0_0_1"/>
<dbReference type="EMBL" id="KN832882">
    <property type="protein sequence ID" value="KIM97437.1"/>
    <property type="molecule type" value="Genomic_DNA"/>
</dbReference>
<dbReference type="Proteomes" id="UP000054321">
    <property type="component" value="Unassembled WGS sequence"/>
</dbReference>
<proteinExistence type="predicted"/>
<gene>
    <name evidence="1" type="ORF">OIDMADRAFT_20567</name>
</gene>
<dbReference type="AlphaFoldDB" id="A0A0C3D699"/>
<evidence type="ECO:0000313" key="2">
    <source>
        <dbReference type="Proteomes" id="UP000054321"/>
    </source>
</evidence>
<organism evidence="1 2">
    <name type="scientific">Oidiodendron maius (strain Zn)</name>
    <dbReference type="NCBI Taxonomy" id="913774"/>
    <lineage>
        <taxon>Eukaryota</taxon>
        <taxon>Fungi</taxon>
        <taxon>Dikarya</taxon>
        <taxon>Ascomycota</taxon>
        <taxon>Pezizomycotina</taxon>
        <taxon>Leotiomycetes</taxon>
        <taxon>Leotiomycetes incertae sedis</taxon>
        <taxon>Myxotrichaceae</taxon>
        <taxon>Oidiodendron</taxon>
    </lineage>
</organism>
<evidence type="ECO:0000313" key="1">
    <source>
        <dbReference type="EMBL" id="KIM97437.1"/>
    </source>
</evidence>
<name>A0A0C3D699_OIDMZ</name>
<protein>
    <submittedName>
        <fullName evidence="1">Uncharacterized protein</fullName>
    </submittedName>
</protein>